<keyword evidence="1" id="KW-0812">Transmembrane</keyword>
<comment type="caution">
    <text evidence="2">The sequence shown here is derived from an EMBL/GenBank/DDBJ whole genome shotgun (WGS) entry which is preliminary data.</text>
</comment>
<keyword evidence="1" id="KW-0472">Membrane</keyword>
<dbReference type="AlphaFoldDB" id="A0A3M7T1C8"/>
<proteinExistence type="predicted"/>
<keyword evidence="1" id="KW-1133">Transmembrane helix</keyword>
<evidence type="ECO:0000313" key="3">
    <source>
        <dbReference type="Proteomes" id="UP000276133"/>
    </source>
</evidence>
<dbReference type="EMBL" id="REGN01000443">
    <property type="protein sequence ID" value="RNA41841.1"/>
    <property type="molecule type" value="Genomic_DNA"/>
</dbReference>
<feature type="transmembrane region" description="Helical" evidence="1">
    <location>
        <begin position="9"/>
        <end position="27"/>
    </location>
</feature>
<gene>
    <name evidence="2" type="ORF">BpHYR1_001209</name>
</gene>
<accession>A0A3M7T1C8</accession>
<organism evidence="2 3">
    <name type="scientific">Brachionus plicatilis</name>
    <name type="common">Marine rotifer</name>
    <name type="synonym">Brachionus muelleri</name>
    <dbReference type="NCBI Taxonomy" id="10195"/>
    <lineage>
        <taxon>Eukaryota</taxon>
        <taxon>Metazoa</taxon>
        <taxon>Spiralia</taxon>
        <taxon>Gnathifera</taxon>
        <taxon>Rotifera</taxon>
        <taxon>Eurotatoria</taxon>
        <taxon>Monogononta</taxon>
        <taxon>Pseudotrocha</taxon>
        <taxon>Ploima</taxon>
        <taxon>Brachionidae</taxon>
        <taxon>Brachionus</taxon>
    </lineage>
</organism>
<dbReference type="Proteomes" id="UP000276133">
    <property type="component" value="Unassembled WGS sequence"/>
</dbReference>
<name>A0A3M7T1C8_BRAPC</name>
<reference evidence="2 3" key="1">
    <citation type="journal article" date="2018" name="Sci. Rep.">
        <title>Genomic signatures of local adaptation to the degree of environmental predictability in rotifers.</title>
        <authorList>
            <person name="Franch-Gras L."/>
            <person name="Hahn C."/>
            <person name="Garcia-Roger E.M."/>
            <person name="Carmona M.J."/>
            <person name="Serra M."/>
            <person name="Gomez A."/>
        </authorList>
    </citation>
    <scope>NUCLEOTIDE SEQUENCE [LARGE SCALE GENOMIC DNA]</scope>
    <source>
        <strain evidence="2">HYR1</strain>
    </source>
</reference>
<protein>
    <submittedName>
        <fullName evidence="2">Uncharacterized protein</fullName>
    </submittedName>
</protein>
<keyword evidence="3" id="KW-1185">Reference proteome</keyword>
<evidence type="ECO:0000256" key="1">
    <source>
        <dbReference type="SAM" id="Phobius"/>
    </source>
</evidence>
<sequence length="180" mass="20947">MISTITKKHVIIFFISILSLVFLIHQFNKSRNILQSINDKQAKGELFKEFFLKSDDKYLSKCVDLFKKLRYPNTSLIIRPPPRKPPADMMDDFTMNGKMPITGYLYFNEAYLDSNSDNRSVISEIISENFYGQLKKVRNNQGLNYGDKVLNQMMHSYAEKIKNKFVVVIGTQLQTMDLVE</sequence>
<evidence type="ECO:0000313" key="2">
    <source>
        <dbReference type="EMBL" id="RNA41841.1"/>
    </source>
</evidence>